<dbReference type="InterPro" id="IPR027474">
    <property type="entry name" value="L-asparaginase_N"/>
</dbReference>
<dbReference type="PROSITE" id="PS00917">
    <property type="entry name" value="ASN_GLN_ASE_2"/>
    <property type="match status" value="1"/>
</dbReference>
<comment type="caution">
    <text evidence="8">The sequence shown here is derived from an EMBL/GenBank/DDBJ whole genome shotgun (WGS) entry which is preliminary data.</text>
</comment>
<dbReference type="SMART" id="SM00870">
    <property type="entry name" value="Asparaginase"/>
    <property type="match status" value="1"/>
</dbReference>
<organism evidence="8 9">
    <name type="scientific">Brachybacterium paraconglomeratum</name>
    <dbReference type="NCBI Taxonomy" id="173362"/>
    <lineage>
        <taxon>Bacteria</taxon>
        <taxon>Bacillati</taxon>
        <taxon>Actinomycetota</taxon>
        <taxon>Actinomycetes</taxon>
        <taxon>Micrococcales</taxon>
        <taxon>Dermabacteraceae</taxon>
        <taxon>Brachybacterium</taxon>
    </lineage>
</organism>
<comment type="similarity">
    <text evidence="1">Belongs to the asparaginase 1 family.</text>
</comment>
<protein>
    <submittedName>
        <fullName evidence="8">Asparaginase</fullName>
    </submittedName>
</protein>
<dbReference type="GeneID" id="78121737"/>
<evidence type="ECO:0000259" key="7">
    <source>
        <dbReference type="Pfam" id="PF17763"/>
    </source>
</evidence>
<evidence type="ECO:0000256" key="5">
    <source>
        <dbReference type="PROSITE-ProRule" id="PRU10100"/>
    </source>
</evidence>
<keyword evidence="2" id="KW-0378">Hydrolase</keyword>
<dbReference type="SFLD" id="SFLDS00057">
    <property type="entry name" value="Glutaminase/Asparaginase"/>
    <property type="match status" value="1"/>
</dbReference>
<evidence type="ECO:0000313" key="8">
    <source>
        <dbReference type="EMBL" id="RRR17996.1"/>
    </source>
</evidence>
<evidence type="ECO:0000313" key="9">
    <source>
        <dbReference type="Proteomes" id="UP000274327"/>
    </source>
</evidence>
<dbReference type="EMBL" id="QOCI01000009">
    <property type="protein sequence ID" value="RRR17996.1"/>
    <property type="molecule type" value="Genomic_DNA"/>
</dbReference>
<name>A0A3R8RXC8_9MICO</name>
<dbReference type="AlphaFoldDB" id="A0A3R8RXC8"/>
<dbReference type="PANTHER" id="PTHR11707">
    <property type="entry name" value="L-ASPARAGINASE"/>
    <property type="match status" value="1"/>
</dbReference>
<sequence>MSAFVEVLSLGGTIFMTEDARGESARPDDDAGARLLAAVGGDVELRPRALANISSSDVRPHHLRAVLESARAAVDSGAAGVVLTHGTDTLEETAFLLDRFWDREAPLVVTGAMRPASAPGADGPANLRDAVRAATAPSARGLGVLVVFDAHAHLADRVVKASSRGVSAFASEPSGPLAIVGGEDLRLLHLPLPRPARSGGLPPDRFPAVPLLTAGLDEDLALLDHLPAEALAGLVVDGVGMGHVSPAAMPRLRRLLGEGVPVVVAARPFGGGTSTHHYGYPGSEVDLLDAGAVMAGLLPAPKARLLLQVLLASGASADGIRAAFEAYAS</sequence>
<evidence type="ECO:0000256" key="4">
    <source>
        <dbReference type="PIRSR" id="PIRSR001220-2"/>
    </source>
</evidence>
<keyword evidence="9" id="KW-1185">Reference proteome</keyword>
<proteinExistence type="inferred from homology"/>
<feature type="domain" description="L-asparaginase N-terminal" evidence="6">
    <location>
        <begin position="5"/>
        <end position="187"/>
    </location>
</feature>
<dbReference type="InterPro" id="IPR006034">
    <property type="entry name" value="Asparaginase/glutaminase-like"/>
</dbReference>
<gene>
    <name evidence="8" type="ORF">DS079_11970</name>
</gene>
<dbReference type="RefSeq" id="WP_126988011.1">
    <property type="nucleotide sequence ID" value="NZ_ML133857.1"/>
</dbReference>
<dbReference type="InterPro" id="IPR036152">
    <property type="entry name" value="Asp/glu_Ase-like_sf"/>
</dbReference>
<dbReference type="GO" id="GO:0004067">
    <property type="term" value="F:asparaginase activity"/>
    <property type="evidence" value="ECO:0007669"/>
    <property type="project" value="UniProtKB-UniRule"/>
</dbReference>
<feature type="active site" description="O-isoaspartyl threonine intermediate" evidence="3">
    <location>
        <position position="13"/>
    </location>
</feature>
<feature type="active site" evidence="5">
    <location>
        <position position="87"/>
    </location>
</feature>
<reference evidence="8 9" key="1">
    <citation type="submission" date="2018-07" db="EMBL/GenBank/DDBJ databases">
        <title>Brachybacteriurn paraconglorneratum KCTC 9916.</title>
        <authorList>
            <person name="Li Y."/>
        </authorList>
    </citation>
    <scope>NUCLEOTIDE SEQUENCE [LARGE SCALE GENOMIC DNA]</scope>
    <source>
        <strain evidence="8 9">KCTC 9916</strain>
    </source>
</reference>
<dbReference type="CDD" id="cd08964">
    <property type="entry name" value="L-asparaginase_II"/>
    <property type="match status" value="1"/>
</dbReference>
<evidence type="ECO:0000256" key="1">
    <source>
        <dbReference type="ARBA" id="ARBA00010518"/>
    </source>
</evidence>
<feature type="binding site" evidence="4">
    <location>
        <begin position="87"/>
        <end position="88"/>
    </location>
    <ligand>
        <name>substrate</name>
    </ligand>
</feature>
<accession>A0A3R8RXC8</accession>
<dbReference type="InterPro" id="IPR027473">
    <property type="entry name" value="L-asparaginase_C"/>
</dbReference>
<dbReference type="Proteomes" id="UP000274327">
    <property type="component" value="Unassembled WGS sequence"/>
</dbReference>
<dbReference type="PANTHER" id="PTHR11707:SF28">
    <property type="entry name" value="60 KDA LYSOPHOSPHOLIPASE"/>
    <property type="match status" value="1"/>
</dbReference>
<dbReference type="Gene3D" id="3.40.50.40">
    <property type="match status" value="1"/>
</dbReference>
<dbReference type="PRINTS" id="PR00139">
    <property type="entry name" value="ASNGLNASE"/>
</dbReference>
<dbReference type="InterPro" id="IPR040919">
    <property type="entry name" value="Asparaginase_C"/>
</dbReference>
<dbReference type="Pfam" id="PF00710">
    <property type="entry name" value="Asparaginase"/>
    <property type="match status" value="1"/>
</dbReference>
<dbReference type="InterPro" id="IPR037152">
    <property type="entry name" value="L-asparaginase_N_sf"/>
</dbReference>
<dbReference type="PIRSF" id="PIRSF500176">
    <property type="entry name" value="L_ASNase"/>
    <property type="match status" value="1"/>
</dbReference>
<dbReference type="PIRSF" id="PIRSF001220">
    <property type="entry name" value="L-ASNase_gatD"/>
    <property type="match status" value="1"/>
</dbReference>
<dbReference type="Gene3D" id="3.40.50.1170">
    <property type="entry name" value="L-asparaginase, N-terminal domain"/>
    <property type="match status" value="1"/>
</dbReference>
<dbReference type="GO" id="GO:0006528">
    <property type="term" value="P:asparagine metabolic process"/>
    <property type="evidence" value="ECO:0007669"/>
    <property type="project" value="InterPro"/>
</dbReference>
<feature type="binding site" evidence="4">
    <location>
        <position position="55"/>
    </location>
    <ligand>
        <name>substrate</name>
    </ligand>
</feature>
<dbReference type="InterPro" id="IPR004550">
    <property type="entry name" value="AsnASE_II"/>
</dbReference>
<dbReference type="Pfam" id="PF17763">
    <property type="entry name" value="Asparaginase_C"/>
    <property type="match status" value="1"/>
</dbReference>
<evidence type="ECO:0000256" key="2">
    <source>
        <dbReference type="ARBA" id="ARBA00022801"/>
    </source>
</evidence>
<evidence type="ECO:0000256" key="3">
    <source>
        <dbReference type="PIRSR" id="PIRSR001220-1"/>
    </source>
</evidence>
<dbReference type="PROSITE" id="PS51732">
    <property type="entry name" value="ASN_GLN_ASE_3"/>
    <property type="match status" value="1"/>
</dbReference>
<feature type="domain" description="Asparaginase/glutaminase C-terminal" evidence="7">
    <location>
        <begin position="210"/>
        <end position="324"/>
    </location>
</feature>
<dbReference type="SUPFAM" id="SSF53774">
    <property type="entry name" value="Glutaminase/Asparaginase"/>
    <property type="match status" value="1"/>
</dbReference>
<evidence type="ECO:0000259" key="6">
    <source>
        <dbReference type="Pfam" id="PF00710"/>
    </source>
</evidence>
<dbReference type="InterPro" id="IPR027475">
    <property type="entry name" value="Asparaginase/glutaminase_AS2"/>
</dbReference>